<protein>
    <submittedName>
        <fullName evidence="4">50S ribosomal protein L25</fullName>
    </submittedName>
</protein>
<name>A0A183T3X3_SCHSO</name>
<proteinExistence type="predicted"/>
<accession>A0A183T3X3</accession>
<evidence type="ECO:0000313" key="3">
    <source>
        <dbReference type="Proteomes" id="UP000275846"/>
    </source>
</evidence>
<gene>
    <name evidence="2" type="ORF">SSLN_LOCUS11171</name>
</gene>
<dbReference type="WBParaSite" id="SSLN_0001159801-mRNA-1">
    <property type="protein sequence ID" value="SSLN_0001159801-mRNA-1"/>
    <property type="gene ID" value="SSLN_0001159801"/>
</dbReference>
<keyword evidence="3" id="KW-1185">Reference proteome</keyword>
<feature type="signal peptide" evidence="1">
    <location>
        <begin position="1"/>
        <end position="18"/>
    </location>
</feature>
<evidence type="ECO:0000313" key="4">
    <source>
        <dbReference type="WBParaSite" id="SSLN_0001159801-mRNA-1"/>
    </source>
</evidence>
<dbReference type="AlphaFoldDB" id="A0A183T3X3"/>
<dbReference type="Proteomes" id="UP000275846">
    <property type="component" value="Unassembled WGS sequence"/>
</dbReference>
<sequence length="191" mass="20820">MWGARALMVVVGSKAGLAAKMYAGAEVYIDGLLLRCARWCLTEPIRARKVIARRRSSRDGQHFCVWDIVLLLQLQYSADAADIEVIQLPGLARVAAPSKLHLPQHGVDAEDSGSLQDFCVQDPVLLSQLQYSAEAAEMEVIQLPALVRVDGPGIRTVKECRLDDGLVHLQFGVQVKTVAIPNRGLQPAEGL</sequence>
<dbReference type="EMBL" id="UYSU01036341">
    <property type="protein sequence ID" value="VDL97556.1"/>
    <property type="molecule type" value="Genomic_DNA"/>
</dbReference>
<evidence type="ECO:0000313" key="2">
    <source>
        <dbReference type="EMBL" id="VDL97556.1"/>
    </source>
</evidence>
<reference evidence="2 3" key="2">
    <citation type="submission" date="2018-11" db="EMBL/GenBank/DDBJ databases">
        <authorList>
            <consortium name="Pathogen Informatics"/>
        </authorList>
    </citation>
    <scope>NUCLEOTIDE SEQUENCE [LARGE SCALE GENOMIC DNA]</scope>
    <source>
        <strain evidence="2 3">NST_G2</strain>
    </source>
</reference>
<organism evidence="4">
    <name type="scientific">Schistocephalus solidus</name>
    <name type="common">Tapeworm</name>
    <dbReference type="NCBI Taxonomy" id="70667"/>
    <lineage>
        <taxon>Eukaryota</taxon>
        <taxon>Metazoa</taxon>
        <taxon>Spiralia</taxon>
        <taxon>Lophotrochozoa</taxon>
        <taxon>Platyhelminthes</taxon>
        <taxon>Cestoda</taxon>
        <taxon>Eucestoda</taxon>
        <taxon>Diphyllobothriidea</taxon>
        <taxon>Diphyllobothriidae</taxon>
        <taxon>Schistocephalus</taxon>
    </lineage>
</organism>
<reference evidence="4" key="1">
    <citation type="submission" date="2016-06" db="UniProtKB">
        <authorList>
            <consortium name="WormBaseParasite"/>
        </authorList>
    </citation>
    <scope>IDENTIFICATION</scope>
</reference>
<feature type="chain" id="PRO_5043141417" evidence="1">
    <location>
        <begin position="19"/>
        <end position="191"/>
    </location>
</feature>
<dbReference type="OrthoDB" id="1920064at2759"/>
<keyword evidence="1" id="KW-0732">Signal</keyword>
<evidence type="ECO:0000256" key="1">
    <source>
        <dbReference type="SAM" id="SignalP"/>
    </source>
</evidence>